<evidence type="ECO:0000313" key="1">
    <source>
        <dbReference type="EMBL" id="GIG54623.1"/>
    </source>
</evidence>
<dbReference type="EMBL" id="BONR01000002">
    <property type="protein sequence ID" value="GIG54623.1"/>
    <property type="molecule type" value="Genomic_DNA"/>
</dbReference>
<protein>
    <submittedName>
        <fullName evidence="1">Uncharacterized protein</fullName>
    </submittedName>
</protein>
<dbReference type="Proteomes" id="UP000652354">
    <property type="component" value="Unassembled WGS sequence"/>
</dbReference>
<proteinExistence type="predicted"/>
<dbReference type="AlphaFoldDB" id="A0A919Q508"/>
<dbReference type="RefSeq" id="WP_203654894.1">
    <property type="nucleotide sequence ID" value="NZ_BONR01000002.1"/>
</dbReference>
<accession>A0A919Q508</accession>
<keyword evidence="2" id="KW-1185">Reference proteome</keyword>
<gene>
    <name evidence="1" type="ORF">Dac01nite_13750</name>
</gene>
<sequence>MMDRNRSWRESDEGVAMVMVLGIMLVGAVIMTTVAAATMFTVERTQQTRVEERAYASADAGIDLIFTSLEGLQYDELSSICSNNSLVMNGDDVALAYEFTVSDGTTTSTKACPGPGDLTTRLVVTATATTPPVVLDGDPVQRTVAASFSPTIPPGILDKALFSEATLTMRNNTDLLESTVNARDAHVYSNGGITCSTNEHIEGSIVAAHGDVRLENTCDIFSDVWASGSVIIDSSGADIDGNVYAAGDAAEWGIAIKNSGSRITGSALTNGGILLQNSKAPQGGIGGIAFSFLHGFKSQQATIDGSLYVQTGVEMEATRISKDVIVRSGNLSVRNNQAYVDGQAWASGAIHPQLNITPANRHPGMAVGTPDPSNPSTASASFNDAVGYPSRIQAPRRVPMDQITMTAADISRWTDDAGYTLVTATDCSTAGSTAIVNNAGTVVGPRLIIFNCPPNTPVQFDNANLVLTSDVAMVSNTGFRSRNDLRVRSADGSERLLYWIVPADAPGVSWATGTFTQGQETPTCSDNGSDGWADGSIWMAKFQNIQDVAQLIYTPCKFESQNSIPASSDPFKGQVYAGSLAQTNGWEQEMFSMPVPSLVTTVPDLDDEADMRLSSRFDIRG</sequence>
<comment type="caution">
    <text evidence="1">The sequence shown here is derived from an EMBL/GenBank/DDBJ whole genome shotgun (WGS) entry which is preliminary data.</text>
</comment>
<organism evidence="1 2">
    <name type="scientific">Demequina activiva</name>
    <dbReference type="NCBI Taxonomy" id="1582364"/>
    <lineage>
        <taxon>Bacteria</taxon>
        <taxon>Bacillati</taxon>
        <taxon>Actinomycetota</taxon>
        <taxon>Actinomycetes</taxon>
        <taxon>Micrococcales</taxon>
        <taxon>Demequinaceae</taxon>
        <taxon>Demequina</taxon>
    </lineage>
</organism>
<evidence type="ECO:0000313" key="2">
    <source>
        <dbReference type="Proteomes" id="UP000652354"/>
    </source>
</evidence>
<name>A0A919Q508_9MICO</name>
<reference evidence="1" key="1">
    <citation type="submission" date="2021-01" db="EMBL/GenBank/DDBJ databases">
        <title>Whole genome shotgun sequence of Demequina activiva NBRC 110675.</title>
        <authorList>
            <person name="Komaki H."/>
            <person name="Tamura T."/>
        </authorList>
    </citation>
    <scope>NUCLEOTIDE SEQUENCE</scope>
    <source>
        <strain evidence="1">NBRC 110675</strain>
    </source>
</reference>